<evidence type="ECO:0000313" key="1">
    <source>
        <dbReference type="EMBL" id="MBB6715218.1"/>
    </source>
</evidence>
<dbReference type="Proteomes" id="UP000585258">
    <property type="component" value="Unassembled WGS sequence"/>
</dbReference>
<name>A0A1H0RHU1_9CLOT</name>
<evidence type="ECO:0000313" key="3">
    <source>
        <dbReference type="Proteomes" id="UP000198597"/>
    </source>
</evidence>
<dbReference type="RefSeq" id="WP_089968147.1">
    <property type="nucleotide sequence ID" value="NZ_FNJM01000003.1"/>
</dbReference>
<accession>A0A1H0RHU1</accession>
<reference evidence="1 4" key="2">
    <citation type="submission" date="2020-08" db="EMBL/GenBank/DDBJ databases">
        <title>Clostridia isolated from Swiss meat.</title>
        <authorList>
            <person name="Wambui J."/>
            <person name="Stevens M.J.A."/>
            <person name="Stephan R."/>
        </authorList>
    </citation>
    <scope>NUCLEOTIDE SEQUENCE [LARGE SCALE GENOMIC DNA]</scope>
    <source>
        <strain evidence="1 4">CM001</strain>
    </source>
</reference>
<protein>
    <submittedName>
        <fullName evidence="1">TIGR04540 family protein</fullName>
    </submittedName>
</protein>
<dbReference type="EMBL" id="JACKWY010000005">
    <property type="protein sequence ID" value="MBB6715218.1"/>
    <property type="molecule type" value="Genomic_DNA"/>
</dbReference>
<gene>
    <name evidence="1" type="ORF">H7E68_10805</name>
    <name evidence="2" type="ORF">SAMN04488529_103194</name>
</gene>
<evidence type="ECO:0000313" key="2">
    <source>
        <dbReference type="EMBL" id="SDP28970.1"/>
    </source>
</evidence>
<dbReference type="Proteomes" id="UP000198597">
    <property type="component" value="Unassembled WGS sequence"/>
</dbReference>
<proteinExistence type="predicted"/>
<sequence length="77" mass="8828">MRAVYRNPKELASKLKDTVDDYFDDVLSYEKLEQKITLIIKANGDRIYKDGNMPAKLSIVLGAERIEVIDKIAKNIE</sequence>
<keyword evidence="3" id="KW-1185">Reference proteome</keyword>
<reference evidence="2 3" key="1">
    <citation type="submission" date="2016-10" db="EMBL/GenBank/DDBJ databases">
        <authorList>
            <person name="de Groot N.N."/>
        </authorList>
    </citation>
    <scope>NUCLEOTIDE SEQUENCE [LARGE SCALE GENOMIC DNA]</scope>
    <source>
        <strain evidence="2 3">DSM 12272</strain>
    </source>
</reference>
<dbReference type="AlphaFoldDB" id="A0A1H0RHU1"/>
<dbReference type="InterPro" id="IPR030902">
    <property type="entry name" value="CLB_0814_fam"/>
</dbReference>
<organism evidence="2 3">
    <name type="scientific">Clostridium gasigenes</name>
    <dbReference type="NCBI Taxonomy" id="94869"/>
    <lineage>
        <taxon>Bacteria</taxon>
        <taxon>Bacillati</taxon>
        <taxon>Bacillota</taxon>
        <taxon>Clostridia</taxon>
        <taxon>Eubacteriales</taxon>
        <taxon>Clostridiaceae</taxon>
        <taxon>Clostridium</taxon>
    </lineage>
</organism>
<evidence type="ECO:0000313" key="4">
    <source>
        <dbReference type="Proteomes" id="UP000585258"/>
    </source>
</evidence>
<dbReference type="STRING" id="94869.SAMN04488529_103194"/>
<dbReference type="EMBL" id="FNJM01000003">
    <property type="protein sequence ID" value="SDP28970.1"/>
    <property type="molecule type" value="Genomic_DNA"/>
</dbReference>
<dbReference type="OrthoDB" id="1919713at2"/>
<dbReference type="NCBIfam" id="TIGR04540">
    <property type="entry name" value="CLB_0814_fam"/>
    <property type="match status" value="1"/>
</dbReference>